<dbReference type="InterPro" id="IPR000486">
    <property type="entry name" value="Xdiol_ring_cleave_dOase_1/2"/>
</dbReference>
<evidence type="ECO:0000256" key="4">
    <source>
        <dbReference type="ARBA" id="ARBA00022797"/>
    </source>
</evidence>
<evidence type="ECO:0000256" key="5">
    <source>
        <dbReference type="ARBA" id="ARBA00022964"/>
    </source>
</evidence>
<comment type="cofactor">
    <cofactor evidence="1 8">
        <name>Fe(2+)</name>
        <dbReference type="ChEBI" id="CHEBI:29033"/>
    </cofactor>
</comment>
<dbReference type="InterPro" id="IPR037523">
    <property type="entry name" value="VOC_core"/>
</dbReference>
<keyword evidence="3" id="KW-0479">Metal-binding</keyword>
<dbReference type="SUPFAM" id="SSF54593">
    <property type="entry name" value="Glyoxalase/Bleomycin resistance protein/Dihydroxybiphenyl dioxygenase"/>
    <property type="match status" value="1"/>
</dbReference>
<evidence type="ECO:0000256" key="2">
    <source>
        <dbReference type="ARBA" id="ARBA00008784"/>
    </source>
</evidence>
<comment type="similarity">
    <text evidence="2 8">Belongs to the extradiol ring-cleavage dioxygenase family.</text>
</comment>
<dbReference type="InterPro" id="IPR029068">
    <property type="entry name" value="Glyas_Bleomycin-R_OHBP_Dase"/>
</dbReference>
<evidence type="ECO:0000313" key="11">
    <source>
        <dbReference type="EMBL" id="WUV44803.1"/>
    </source>
</evidence>
<dbReference type="PROSITE" id="PS00934">
    <property type="entry name" value="GLYOXALASE_I_1"/>
    <property type="match status" value="1"/>
</dbReference>
<evidence type="ECO:0000256" key="7">
    <source>
        <dbReference type="ARBA" id="ARBA00023004"/>
    </source>
</evidence>
<name>A0ABZ1YNY6_9NOCA</name>
<keyword evidence="4 8" id="KW-0058">Aromatic hydrocarbons catabolism</keyword>
<proteinExistence type="inferred from homology"/>
<sequence length="323" mass="36275">MARLHSLGYVGFQTPRIDEWEPLASEIIGFETSPQVDGSLRIRWDDRAYRLQLHPGPDDRIAYIGWEIRDQQELRSFVDHLRSHGISVAEGSEELARERSVQQLATFTDPYGLPLEVFTGQTYLDRTFRGRRATTGFITGAQGAGHIVVVVPSLEGAYAFYRDILGFRVTDVVDTGFGVMSFLRLNPRHHSLALWEMPGAPDGLIGLQHLMVEAHDFDDVGRAYDLVEASDYELSSTMGRHAGDEQMSFYVRTPSGFDLEYGADSLVVEDENSWTVRYYNKSAGAKNEIWGHHFRPLAPQTSIRPFHPAADGESEQTPVSAIQ</sequence>
<dbReference type="RefSeq" id="WP_327100372.1">
    <property type="nucleotide sequence ID" value="NZ_CP109149.1"/>
</dbReference>
<dbReference type="Proteomes" id="UP001432062">
    <property type="component" value="Chromosome"/>
</dbReference>
<evidence type="ECO:0000256" key="6">
    <source>
        <dbReference type="ARBA" id="ARBA00023002"/>
    </source>
</evidence>
<keyword evidence="12" id="KW-1185">Reference proteome</keyword>
<dbReference type="PROSITE" id="PS00082">
    <property type="entry name" value="EXTRADIOL_DIOXYGENAS"/>
    <property type="match status" value="1"/>
</dbReference>
<dbReference type="Gene3D" id="3.10.180.10">
    <property type="entry name" value="2,3-Dihydroxybiphenyl 1,2-Dioxygenase, domain 1"/>
    <property type="match status" value="2"/>
</dbReference>
<keyword evidence="5 8" id="KW-0223">Dioxygenase</keyword>
<keyword evidence="7 8" id="KW-0408">Iron</keyword>
<dbReference type="PROSITE" id="PS51819">
    <property type="entry name" value="VOC"/>
    <property type="match status" value="2"/>
</dbReference>
<gene>
    <name evidence="11" type="ORF">OG563_37585</name>
</gene>
<reference evidence="11" key="1">
    <citation type="submission" date="2022-10" db="EMBL/GenBank/DDBJ databases">
        <title>The complete genomes of actinobacterial strains from the NBC collection.</title>
        <authorList>
            <person name="Joergensen T.S."/>
            <person name="Alvarez Arevalo M."/>
            <person name="Sterndorff E.B."/>
            <person name="Faurdal D."/>
            <person name="Vuksanovic O."/>
            <person name="Mourched A.-S."/>
            <person name="Charusanti P."/>
            <person name="Shaw S."/>
            <person name="Blin K."/>
            <person name="Weber T."/>
        </authorList>
    </citation>
    <scope>NUCLEOTIDE SEQUENCE</scope>
    <source>
        <strain evidence="11">NBC_01482</strain>
    </source>
</reference>
<evidence type="ECO:0000259" key="10">
    <source>
        <dbReference type="PROSITE" id="PS51819"/>
    </source>
</evidence>
<feature type="region of interest" description="Disordered" evidence="9">
    <location>
        <begin position="301"/>
        <end position="323"/>
    </location>
</feature>
<dbReference type="Pfam" id="PF22632">
    <property type="entry name" value="BphC_D1"/>
    <property type="match status" value="1"/>
</dbReference>
<evidence type="ECO:0000256" key="3">
    <source>
        <dbReference type="ARBA" id="ARBA00022723"/>
    </source>
</evidence>
<evidence type="ECO:0000256" key="8">
    <source>
        <dbReference type="RuleBase" id="RU000683"/>
    </source>
</evidence>
<protein>
    <submittedName>
        <fullName evidence="11">VOC family protein</fullName>
    </submittedName>
</protein>
<evidence type="ECO:0000313" key="12">
    <source>
        <dbReference type="Proteomes" id="UP001432062"/>
    </source>
</evidence>
<dbReference type="EMBL" id="CP109441">
    <property type="protein sequence ID" value="WUV44803.1"/>
    <property type="molecule type" value="Genomic_DNA"/>
</dbReference>
<organism evidence="11 12">
    <name type="scientific">Nocardia vinacea</name>
    <dbReference type="NCBI Taxonomy" id="96468"/>
    <lineage>
        <taxon>Bacteria</taxon>
        <taxon>Bacillati</taxon>
        <taxon>Actinomycetota</taxon>
        <taxon>Actinomycetes</taxon>
        <taxon>Mycobacteriales</taxon>
        <taxon>Nocardiaceae</taxon>
        <taxon>Nocardia</taxon>
    </lineage>
</organism>
<keyword evidence="6 8" id="KW-0560">Oxidoreductase</keyword>
<evidence type="ECO:0000256" key="9">
    <source>
        <dbReference type="SAM" id="MobiDB-lite"/>
    </source>
</evidence>
<dbReference type="InterPro" id="IPR018146">
    <property type="entry name" value="Glyoxalase_1_CS"/>
</dbReference>
<evidence type="ECO:0000256" key="1">
    <source>
        <dbReference type="ARBA" id="ARBA00001954"/>
    </source>
</evidence>
<dbReference type="Pfam" id="PF00903">
    <property type="entry name" value="Glyoxalase"/>
    <property type="match status" value="1"/>
</dbReference>
<accession>A0ABZ1YNY6</accession>
<feature type="domain" description="VOC" evidence="10">
    <location>
        <begin position="143"/>
        <end position="264"/>
    </location>
</feature>
<dbReference type="CDD" id="cd07237">
    <property type="entry name" value="BphC1-RGP6_C_like"/>
    <property type="match status" value="1"/>
</dbReference>
<dbReference type="CDD" id="cd07252">
    <property type="entry name" value="BphC1-RGP6_N_like"/>
    <property type="match status" value="1"/>
</dbReference>
<feature type="domain" description="VOC" evidence="10">
    <location>
        <begin position="6"/>
        <end position="120"/>
    </location>
</feature>
<dbReference type="InterPro" id="IPR004360">
    <property type="entry name" value="Glyas_Fos-R_dOase_dom"/>
</dbReference>